<sequence>MTAAVLLLAAHLTAVPAVARADVTGQEVAWQEVASNVVGSPSASSPVPGRYDVVVSTTNFRLARYWTQGALSGWDLLPMSSPTLTLSAVSIGTGVVISRETGSLDVLAIGCRTGGCGLVHWSASAGGAFSGPSPVGGVGLRELRPAVTSWDATRLDVFAQGVDGRLKHFWRNTGQAWSGPEHLPEALYPLSPRTPPAALTPNGPNHVSAFVTLDLSQRPDGRHSQRIEQLIFTADGWQWATLGCGIVEPNRVNPPTATSWGPGRSDLFVSNGYDRGCHWWATSGDYVNHWDTVEQPVALGTPDGMGAITATSPAANRLDLFMNRNASTYQKSWTGTTWTPWTSIALIPAALSEVLVATDPRRNAILFAVDPNRRTLVRLVR</sequence>
<comment type="caution">
    <text evidence="3">The sequence shown here is derived from an EMBL/GenBank/DDBJ whole genome shotgun (WGS) entry which is preliminary data.</text>
</comment>
<dbReference type="SUPFAM" id="SSF89372">
    <property type="entry name" value="Fucose-specific lectin"/>
    <property type="match status" value="2"/>
</dbReference>
<dbReference type="Gene3D" id="2.120.10.70">
    <property type="entry name" value="Fucose-specific lectin"/>
    <property type="match status" value="2"/>
</dbReference>
<keyword evidence="1" id="KW-0732">Signal</keyword>
<name>A0A2P8I4E9_SACCR</name>
<dbReference type="RefSeq" id="WP_106618066.1">
    <property type="nucleotide sequence ID" value="NZ_PYAX01000009.1"/>
</dbReference>
<gene>
    <name evidence="3" type="ORF">B0I31_109139</name>
</gene>
<feature type="chain" id="PRO_5015200843" description="PLL-like beta propeller domain-containing protein" evidence="1">
    <location>
        <begin position="22"/>
        <end position="381"/>
    </location>
</feature>
<feature type="signal peptide" evidence="1">
    <location>
        <begin position="1"/>
        <end position="21"/>
    </location>
</feature>
<dbReference type="Proteomes" id="UP000241118">
    <property type="component" value="Unassembled WGS sequence"/>
</dbReference>
<reference evidence="3 4" key="1">
    <citation type="submission" date="2018-03" db="EMBL/GenBank/DDBJ databases">
        <title>Genomic Encyclopedia of Type Strains, Phase III (KMG-III): the genomes of soil and plant-associated and newly described type strains.</title>
        <authorList>
            <person name="Whitman W."/>
        </authorList>
    </citation>
    <scope>NUCLEOTIDE SEQUENCE [LARGE SCALE GENOMIC DNA]</scope>
    <source>
        <strain evidence="3 4">CGMCC 4.7097</strain>
    </source>
</reference>
<keyword evidence="4" id="KW-1185">Reference proteome</keyword>
<dbReference type="InterPro" id="IPR058502">
    <property type="entry name" value="PLL-like_beta-prop"/>
</dbReference>
<evidence type="ECO:0000256" key="1">
    <source>
        <dbReference type="SAM" id="SignalP"/>
    </source>
</evidence>
<evidence type="ECO:0000259" key="2">
    <source>
        <dbReference type="Pfam" id="PF26607"/>
    </source>
</evidence>
<protein>
    <recommendedName>
        <fullName evidence="2">PLL-like beta propeller domain-containing protein</fullName>
    </recommendedName>
</protein>
<organism evidence="3 4">
    <name type="scientific">Saccharothrix carnea</name>
    <dbReference type="NCBI Taxonomy" id="1280637"/>
    <lineage>
        <taxon>Bacteria</taxon>
        <taxon>Bacillati</taxon>
        <taxon>Actinomycetota</taxon>
        <taxon>Actinomycetes</taxon>
        <taxon>Pseudonocardiales</taxon>
        <taxon>Pseudonocardiaceae</taxon>
        <taxon>Saccharothrix</taxon>
    </lineage>
</organism>
<evidence type="ECO:0000313" key="3">
    <source>
        <dbReference type="EMBL" id="PSL53349.1"/>
    </source>
</evidence>
<proteinExistence type="predicted"/>
<feature type="domain" description="PLL-like beta propeller" evidence="2">
    <location>
        <begin position="23"/>
        <end position="179"/>
    </location>
</feature>
<dbReference type="EMBL" id="PYAX01000009">
    <property type="protein sequence ID" value="PSL53349.1"/>
    <property type="molecule type" value="Genomic_DNA"/>
</dbReference>
<dbReference type="Pfam" id="PF26607">
    <property type="entry name" value="DUF8189"/>
    <property type="match status" value="1"/>
</dbReference>
<dbReference type="OrthoDB" id="4178270at2"/>
<dbReference type="AlphaFoldDB" id="A0A2P8I4E9"/>
<evidence type="ECO:0000313" key="4">
    <source>
        <dbReference type="Proteomes" id="UP000241118"/>
    </source>
</evidence>
<accession>A0A2P8I4E9</accession>